<dbReference type="EMBL" id="AP025730">
    <property type="protein sequence ID" value="BDI04754.1"/>
    <property type="molecule type" value="Genomic_DNA"/>
</dbReference>
<evidence type="ECO:0000256" key="5">
    <source>
        <dbReference type="ARBA" id="ARBA00022692"/>
    </source>
</evidence>
<evidence type="ECO:0000256" key="7">
    <source>
        <dbReference type="ARBA" id="ARBA00023136"/>
    </source>
</evidence>
<organism evidence="11 12">
    <name type="scientific">Sphaerotilus microaerophilus</name>
    <dbReference type="NCBI Taxonomy" id="2914710"/>
    <lineage>
        <taxon>Bacteria</taxon>
        <taxon>Pseudomonadati</taxon>
        <taxon>Pseudomonadota</taxon>
        <taxon>Betaproteobacteria</taxon>
        <taxon>Burkholderiales</taxon>
        <taxon>Sphaerotilaceae</taxon>
        <taxon>Sphaerotilus</taxon>
    </lineage>
</organism>
<dbReference type="PANTHER" id="PTHR35011">
    <property type="entry name" value="2,3-DIKETO-L-GULONATE TRAP TRANSPORTER SMALL PERMEASE PROTEIN YIAM"/>
    <property type="match status" value="1"/>
</dbReference>
<feature type="transmembrane region" description="Helical" evidence="9">
    <location>
        <begin position="126"/>
        <end position="150"/>
    </location>
</feature>
<evidence type="ECO:0000256" key="3">
    <source>
        <dbReference type="ARBA" id="ARBA00022475"/>
    </source>
</evidence>
<keyword evidence="5 9" id="KW-0812">Transmembrane</keyword>
<evidence type="ECO:0000256" key="6">
    <source>
        <dbReference type="ARBA" id="ARBA00022989"/>
    </source>
</evidence>
<keyword evidence="7 9" id="KW-0472">Membrane</keyword>
<reference evidence="11" key="1">
    <citation type="submission" date="2022-04" db="EMBL/GenBank/DDBJ databases">
        <title>Whole genome sequence of Sphaerotilus sp. FB-5.</title>
        <authorList>
            <person name="Takeda M."/>
            <person name="Narihara S."/>
            <person name="Akimoto M."/>
            <person name="Akimoto R."/>
            <person name="Nishiyashiki S."/>
            <person name="Murakami T."/>
        </authorList>
    </citation>
    <scope>NUCLEOTIDE SEQUENCE</scope>
    <source>
        <strain evidence="11">FB-5</strain>
    </source>
</reference>
<sequence>MKTLLMAFYRLLGLLAMLAMVAAFITVGLGVVAREAGWDIQGLDAYAGYAIAAALFLALPTTFQRSEHIRVTLLLEKAPPRWRNALQVWSLLAASVLAGHLAWFSLRLVWISHSTHDISPAMDATPLWLPQMAMALGAFGLAVACLDALVSHRLGLPFFATPADGEAARVE</sequence>
<evidence type="ECO:0000256" key="8">
    <source>
        <dbReference type="ARBA" id="ARBA00038436"/>
    </source>
</evidence>
<keyword evidence="2 9" id="KW-0813">Transport</keyword>
<gene>
    <name evidence="11" type="ORF">CATMQ487_17240</name>
</gene>
<feature type="domain" description="Tripartite ATP-independent periplasmic transporters DctQ component" evidence="10">
    <location>
        <begin position="25"/>
        <end position="151"/>
    </location>
</feature>
<feature type="transmembrane region" description="Helical" evidence="9">
    <location>
        <begin position="12"/>
        <end position="33"/>
    </location>
</feature>
<comment type="similarity">
    <text evidence="8 9">Belongs to the TRAP transporter small permease family.</text>
</comment>
<keyword evidence="6 9" id="KW-1133">Transmembrane helix</keyword>
<dbReference type="RefSeq" id="WP_251972855.1">
    <property type="nucleotide sequence ID" value="NZ_AP025730.1"/>
</dbReference>
<evidence type="ECO:0000256" key="2">
    <source>
        <dbReference type="ARBA" id="ARBA00022448"/>
    </source>
</evidence>
<keyword evidence="12" id="KW-1185">Reference proteome</keyword>
<name>A0ABM7YK12_9BURK</name>
<keyword evidence="4 9" id="KW-0997">Cell inner membrane</keyword>
<comment type="subcellular location">
    <subcellularLocation>
        <location evidence="1 9">Cell inner membrane</location>
        <topology evidence="1 9">Multi-pass membrane protein</topology>
    </subcellularLocation>
</comment>
<comment type="function">
    <text evidence="9">Part of the tripartite ATP-independent periplasmic (TRAP) transport system.</text>
</comment>
<evidence type="ECO:0000313" key="11">
    <source>
        <dbReference type="EMBL" id="BDI04754.1"/>
    </source>
</evidence>
<dbReference type="Pfam" id="PF04290">
    <property type="entry name" value="DctQ"/>
    <property type="match status" value="1"/>
</dbReference>
<evidence type="ECO:0000256" key="9">
    <source>
        <dbReference type="RuleBase" id="RU369079"/>
    </source>
</evidence>
<evidence type="ECO:0000256" key="1">
    <source>
        <dbReference type="ARBA" id="ARBA00004429"/>
    </source>
</evidence>
<proteinExistence type="inferred from homology"/>
<evidence type="ECO:0000313" key="12">
    <source>
        <dbReference type="Proteomes" id="UP001057498"/>
    </source>
</evidence>
<dbReference type="InterPro" id="IPR007387">
    <property type="entry name" value="TRAP_DctQ"/>
</dbReference>
<dbReference type="Proteomes" id="UP001057498">
    <property type="component" value="Chromosome"/>
</dbReference>
<dbReference type="InterPro" id="IPR055348">
    <property type="entry name" value="DctQ"/>
</dbReference>
<dbReference type="PANTHER" id="PTHR35011:SF10">
    <property type="entry name" value="TRAP TRANSPORTER SMALL PERMEASE PROTEIN"/>
    <property type="match status" value="1"/>
</dbReference>
<keyword evidence="3" id="KW-1003">Cell membrane</keyword>
<evidence type="ECO:0000256" key="4">
    <source>
        <dbReference type="ARBA" id="ARBA00022519"/>
    </source>
</evidence>
<comment type="subunit">
    <text evidence="9">The complex comprises the extracytoplasmic solute receptor protein and the two transmembrane proteins.</text>
</comment>
<feature type="transmembrane region" description="Helical" evidence="9">
    <location>
        <begin position="45"/>
        <end position="63"/>
    </location>
</feature>
<evidence type="ECO:0000259" key="10">
    <source>
        <dbReference type="Pfam" id="PF04290"/>
    </source>
</evidence>
<accession>A0ABM7YK12</accession>
<feature type="transmembrane region" description="Helical" evidence="9">
    <location>
        <begin position="84"/>
        <end position="106"/>
    </location>
</feature>
<protein>
    <recommendedName>
        <fullName evidence="9">TRAP transporter small permease protein</fullName>
    </recommendedName>
</protein>